<dbReference type="Gene3D" id="3.40.50.150">
    <property type="entry name" value="Vaccinia Virus protein VP39"/>
    <property type="match status" value="1"/>
</dbReference>
<dbReference type="Gene3D" id="3.90.120.10">
    <property type="entry name" value="DNA Methylase, subunit A, domain 2"/>
    <property type="match status" value="1"/>
</dbReference>
<feature type="active site" evidence="5">
    <location>
        <position position="143"/>
    </location>
</feature>
<dbReference type="RefSeq" id="WP_023920822.1">
    <property type="nucleotide sequence ID" value="NZ_CAJMJQ010000016.1"/>
</dbReference>
<dbReference type="EMBL" id="QRMI01000010">
    <property type="protein sequence ID" value="RHJ62374.1"/>
    <property type="molecule type" value="Genomic_DNA"/>
</dbReference>
<evidence type="ECO:0000256" key="4">
    <source>
        <dbReference type="ARBA" id="ARBA00022747"/>
    </source>
</evidence>
<evidence type="ECO:0000256" key="3">
    <source>
        <dbReference type="ARBA" id="ARBA00022691"/>
    </source>
</evidence>
<dbReference type="CDD" id="cd00315">
    <property type="entry name" value="Cyt_C5_DNA_methylase"/>
    <property type="match status" value="1"/>
</dbReference>
<dbReference type="GO" id="GO:0032259">
    <property type="term" value="P:methylation"/>
    <property type="evidence" value="ECO:0007669"/>
    <property type="project" value="UniProtKB-KW"/>
</dbReference>
<dbReference type="Pfam" id="PF00145">
    <property type="entry name" value="DNA_methylase"/>
    <property type="match status" value="1"/>
</dbReference>
<dbReference type="SUPFAM" id="SSF53335">
    <property type="entry name" value="S-adenosyl-L-methionine-dependent methyltransferases"/>
    <property type="match status" value="1"/>
</dbReference>
<evidence type="ECO:0000313" key="9">
    <source>
        <dbReference type="Proteomes" id="UP000285832"/>
    </source>
</evidence>
<evidence type="ECO:0000256" key="1">
    <source>
        <dbReference type="ARBA" id="ARBA00022603"/>
    </source>
</evidence>
<dbReference type="InterPro" id="IPR050750">
    <property type="entry name" value="C5-MTase"/>
</dbReference>
<keyword evidence="2 5" id="KW-0808">Transferase</keyword>
<proteinExistence type="inferred from homology"/>
<dbReference type="PANTHER" id="PTHR46098:SF1">
    <property type="entry name" value="TRNA (CYTOSINE(38)-C(5))-METHYLTRANSFERASE"/>
    <property type="match status" value="1"/>
</dbReference>
<comment type="catalytic activity">
    <reaction evidence="7">
        <text>a 2'-deoxycytidine in DNA + S-adenosyl-L-methionine = a 5-methyl-2'-deoxycytidine in DNA + S-adenosyl-L-homocysteine + H(+)</text>
        <dbReference type="Rhea" id="RHEA:13681"/>
        <dbReference type="Rhea" id="RHEA-COMP:11369"/>
        <dbReference type="Rhea" id="RHEA-COMP:11370"/>
        <dbReference type="ChEBI" id="CHEBI:15378"/>
        <dbReference type="ChEBI" id="CHEBI:57856"/>
        <dbReference type="ChEBI" id="CHEBI:59789"/>
        <dbReference type="ChEBI" id="CHEBI:85452"/>
        <dbReference type="ChEBI" id="CHEBI:85454"/>
        <dbReference type="EC" id="2.1.1.37"/>
    </reaction>
</comment>
<dbReference type="InterPro" id="IPR029063">
    <property type="entry name" value="SAM-dependent_MTases_sf"/>
</dbReference>
<dbReference type="PROSITE" id="PS51679">
    <property type="entry name" value="SAM_MT_C5"/>
    <property type="match status" value="1"/>
</dbReference>
<dbReference type="GO" id="GO:0003886">
    <property type="term" value="F:DNA (cytosine-5-)-methyltransferase activity"/>
    <property type="evidence" value="ECO:0007669"/>
    <property type="project" value="UniProtKB-EC"/>
</dbReference>
<reference evidence="8 9" key="1">
    <citation type="submission" date="2018-08" db="EMBL/GenBank/DDBJ databases">
        <title>A genome reference for cultivated species of the human gut microbiota.</title>
        <authorList>
            <person name="Zou Y."/>
            <person name="Xue W."/>
            <person name="Luo G."/>
        </authorList>
    </citation>
    <scope>NUCLEOTIDE SEQUENCE [LARGE SCALE GENOMIC DNA]</scope>
    <source>
        <strain evidence="8 9">AM09-9</strain>
    </source>
</reference>
<evidence type="ECO:0000256" key="7">
    <source>
        <dbReference type="RuleBase" id="RU000417"/>
    </source>
</evidence>
<dbReference type="AlphaFoldDB" id="A0A415D7D9"/>
<evidence type="ECO:0000256" key="5">
    <source>
        <dbReference type="PROSITE-ProRule" id="PRU01016"/>
    </source>
</evidence>
<evidence type="ECO:0000313" key="8">
    <source>
        <dbReference type="EMBL" id="RHJ62374.1"/>
    </source>
</evidence>
<comment type="similarity">
    <text evidence="5 6">Belongs to the class I-like SAM-binding methyltransferase superfamily. C5-methyltransferase family.</text>
</comment>
<sequence length="499" mass="56530">MQGGKRVNAGRKSMSLKEKKVGFKVYLTPELQEEINYYGIGASFSEKCANLIVKRIQEEKESLDNTIRFIDLFAGLGGIRLGFEEGLREVGLEAKCVFSSEIKKYAIKAYQGYFGNERVYGDITQIETDTIPDFDFLLAGFPCQPFSSAGKGLGFADTRGTMFFEIERILKEKMDAGKAAKGFLLENVEGLVNHDGGNTLAVIVDHLQKLGYNVNYKLIDSQYFGLPQSRKRVYIVGMLDAKINLDNFEKKTVTLGEVLEHGLPTVESNFTKKLFKNYTPEEVVGKSIKDKRGGENNIHSWEIELKGSTSKEERTLLNLMLRERRKKKWAEEIGIDWMDGMPLTEKQIKTFYDNPELHTMLKDLKKKGYLTYEYPRKLEEGRRIPDETKKKGYNIVAGKLSFEFSKILDPNELAPTLVAMDVSKLGIIDNGGLRRLTIREGQRLCGYPEEYDLSIVNEKEAFDLLGNTVCVPVIKAISKRIGEKCRKGKVHEINSARSI</sequence>
<dbReference type="InterPro" id="IPR018117">
    <property type="entry name" value="C5_DNA_meth_AS"/>
</dbReference>
<evidence type="ECO:0000256" key="2">
    <source>
        <dbReference type="ARBA" id="ARBA00022679"/>
    </source>
</evidence>
<keyword evidence="1 5" id="KW-0489">Methyltransferase</keyword>
<keyword evidence="3 5" id="KW-0949">S-adenosyl-L-methionine</keyword>
<dbReference type="PANTHER" id="PTHR46098">
    <property type="entry name" value="TRNA (CYTOSINE(38)-C(5))-METHYLTRANSFERASE"/>
    <property type="match status" value="1"/>
</dbReference>
<organism evidence="8 9">
    <name type="scientific">[Ruminococcus] lactaris</name>
    <dbReference type="NCBI Taxonomy" id="46228"/>
    <lineage>
        <taxon>Bacteria</taxon>
        <taxon>Bacillati</taxon>
        <taxon>Bacillota</taxon>
        <taxon>Clostridia</taxon>
        <taxon>Lachnospirales</taxon>
        <taxon>Lachnospiraceae</taxon>
        <taxon>Mediterraneibacter</taxon>
    </lineage>
</organism>
<dbReference type="NCBIfam" id="TIGR00675">
    <property type="entry name" value="dcm"/>
    <property type="match status" value="1"/>
</dbReference>
<comment type="caution">
    <text evidence="8">The sequence shown here is derived from an EMBL/GenBank/DDBJ whole genome shotgun (WGS) entry which is preliminary data.</text>
</comment>
<dbReference type="GO" id="GO:0009307">
    <property type="term" value="P:DNA restriction-modification system"/>
    <property type="evidence" value="ECO:0007669"/>
    <property type="project" value="UniProtKB-KW"/>
</dbReference>
<name>A0A415D7D9_9FIRM</name>
<accession>A0A415D7D9</accession>
<dbReference type="PRINTS" id="PR00105">
    <property type="entry name" value="C5METTRFRASE"/>
</dbReference>
<evidence type="ECO:0000256" key="6">
    <source>
        <dbReference type="RuleBase" id="RU000416"/>
    </source>
</evidence>
<dbReference type="Proteomes" id="UP000285832">
    <property type="component" value="Unassembled WGS sequence"/>
</dbReference>
<keyword evidence="4" id="KW-0680">Restriction system</keyword>
<gene>
    <name evidence="8" type="ORF">DW116_05460</name>
</gene>
<protein>
    <recommendedName>
        <fullName evidence="7">Cytosine-specific methyltransferase</fullName>
        <ecNumber evidence="7">2.1.1.37</ecNumber>
    </recommendedName>
</protein>
<dbReference type="InterPro" id="IPR001525">
    <property type="entry name" value="C5_MeTfrase"/>
</dbReference>
<dbReference type="PROSITE" id="PS00094">
    <property type="entry name" value="C5_MTASE_1"/>
    <property type="match status" value="1"/>
</dbReference>
<dbReference type="EC" id="2.1.1.37" evidence="7"/>